<dbReference type="RefSeq" id="WP_059054399.1">
    <property type="nucleotide sequence ID" value="NZ_LOJF01000009.1"/>
</dbReference>
<dbReference type="Proteomes" id="UP000054078">
    <property type="component" value="Unassembled WGS sequence"/>
</dbReference>
<sequence>MSRITIDFEGLTDAVNRMNSAIESYSSLNSNLGSVVQGIGDSWGGQAANAYTEVMSQYMKQANQMVDVLDAFKQYAGSVESDFQNLDQQCAQMIRNAF</sequence>
<dbReference type="InterPro" id="IPR010310">
    <property type="entry name" value="T7SS_ESAT-6-like"/>
</dbReference>
<dbReference type="EMBL" id="LOJF01000009">
    <property type="protein sequence ID" value="KUH58396.1"/>
    <property type="molecule type" value="Genomic_DNA"/>
</dbReference>
<keyword evidence="3" id="KW-1185">Reference proteome</keyword>
<dbReference type="NCBIfam" id="TIGR03930">
    <property type="entry name" value="WXG100_ESAT6"/>
    <property type="match status" value="1"/>
</dbReference>
<name>A0A100YVE2_TRASO</name>
<comment type="similarity">
    <text evidence="1">Belongs to the WXG100 family.</text>
</comment>
<evidence type="ECO:0000313" key="2">
    <source>
        <dbReference type="EMBL" id="KUH58396.1"/>
    </source>
</evidence>
<proteinExistence type="inferred from homology"/>
<dbReference type="OrthoDB" id="4231069at2"/>
<evidence type="ECO:0000256" key="1">
    <source>
        <dbReference type="RuleBase" id="RU362001"/>
    </source>
</evidence>
<organism evidence="2 3">
    <name type="scientific">Tractidigestivibacter scatoligenes</name>
    <name type="common">Olsenella scatoligenes</name>
    <dbReference type="NCBI Taxonomy" id="1299998"/>
    <lineage>
        <taxon>Bacteria</taxon>
        <taxon>Bacillati</taxon>
        <taxon>Actinomycetota</taxon>
        <taxon>Coriobacteriia</taxon>
        <taxon>Coriobacteriales</taxon>
        <taxon>Atopobiaceae</taxon>
        <taxon>Tractidigestivibacter</taxon>
    </lineage>
</organism>
<dbReference type="AlphaFoldDB" id="A0A100YVE2"/>
<dbReference type="InterPro" id="IPR036689">
    <property type="entry name" value="ESAT-6-like_sf"/>
</dbReference>
<dbReference type="Gene3D" id="1.10.287.1060">
    <property type="entry name" value="ESAT-6-like"/>
    <property type="match status" value="1"/>
</dbReference>
<comment type="caution">
    <text evidence="2">The sequence shown here is derived from an EMBL/GenBank/DDBJ whole genome shotgun (WGS) entry which is preliminary data.</text>
</comment>
<protein>
    <recommendedName>
        <fullName evidence="1">ESAT-6-like protein</fullName>
    </recommendedName>
</protein>
<evidence type="ECO:0000313" key="3">
    <source>
        <dbReference type="Proteomes" id="UP000054078"/>
    </source>
</evidence>
<dbReference type="STRING" id="1299998.AUL39_05165"/>
<dbReference type="Pfam" id="PF06013">
    <property type="entry name" value="WXG100"/>
    <property type="match status" value="1"/>
</dbReference>
<gene>
    <name evidence="2" type="ORF">AUL39_05165</name>
</gene>
<accession>A0A100YVE2</accession>
<reference evidence="2 3" key="1">
    <citation type="submission" date="2015-12" db="EMBL/GenBank/DDBJ databases">
        <title>Draft Genome Sequence of Olsenella scatoligenes SK9K4T; a Producer of 3-Methylindole- (skatole) and 4-Methylphenol- (p-cresol) Isolated from Pig Feces.</title>
        <authorList>
            <person name="Li X."/>
            <person name="Borg B."/>
            <person name="Canibe N."/>
        </authorList>
    </citation>
    <scope>NUCLEOTIDE SEQUENCE [LARGE SCALE GENOMIC DNA]</scope>
    <source>
        <strain evidence="2 3">SK9K4</strain>
    </source>
</reference>
<dbReference type="SUPFAM" id="SSF140453">
    <property type="entry name" value="EsxAB dimer-like"/>
    <property type="match status" value="1"/>
</dbReference>